<dbReference type="RefSeq" id="WP_053537953.1">
    <property type="nucleotide sequence ID" value="NZ_JACJQT010000001.1"/>
</dbReference>
<dbReference type="Proteomes" id="UP000606721">
    <property type="component" value="Unassembled WGS sequence"/>
</dbReference>
<protein>
    <recommendedName>
        <fullName evidence="3">Transcriptional regulator</fullName>
    </recommendedName>
</protein>
<name>A0ABR8BQE5_APHFL</name>
<proteinExistence type="predicted"/>
<accession>A0ABR8BQE5</accession>
<dbReference type="EMBL" id="JACJQT010000001">
    <property type="protein sequence ID" value="MBD2276826.1"/>
    <property type="molecule type" value="Genomic_DNA"/>
</dbReference>
<organism evidence="1 2">
    <name type="scientific">Aphanizomenon flos-aquae FACHB-1040</name>
    <dbReference type="NCBI Taxonomy" id="2692887"/>
    <lineage>
        <taxon>Bacteria</taxon>
        <taxon>Bacillati</taxon>
        <taxon>Cyanobacteriota</taxon>
        <taxon>Cyanophyceae</taxon>
        <taxon>Nostocales</taxon>
        <taxon>Aphanizomenonaceae</taxon>
        <taxon>Aphanizomenon</taxon>
    </lineage>
</organism>
<comment type="caution">
    <text evidence="1">The sequence shown here is derived from an EMBL/GenBank/DDBJ whole genome shotgun (WGS) entry which is preliminary data.</text>
</comment>
<sequence length="96" mass="10787">MPKSISYHTELIESLKDTSEAAVYLEVVLEEGDPMMIKKAFFNVIEARGGVNLLSKDVQKTLMKFAEKLQETGEIEFNLLRILLESLGLKVGLMVI</sequence>
<gene>
    <name evidence="1" type="ORF">H6F99_00380</name>
</gene>
<evidence type="ECO:0000313" key="1">
    <source>
        <dbReference type="EMBL" id="MBD2276826.1"/>
    </source>
</evidence>
<keyword evidence="2" id="KW-1185">Reference proteome</keyword>
<evidence type="ECO:0000313" key="2">
    <source>
        <dbReference type="Proteomes" id="UP000606721"/>
    </source>
</evidence>
<evidence type="ECO:0008006" key="3">
    <source>
        <dbReference type="Google" id="ProtNLM"/>
    </source>
</evidence>
<reference evidence="1 2" key="1">
    <citation type="journal article" date="2020" name="ISME J.">
        <title>Comparative genomics reveals insights into cyanobacterial evolution and habitat adaptation.</title>
        <authorList>
            <person name="Chen M.Y."/>
            <person name="Teng W.K."/>
            <person name="Zhao L."/>
            <person name="Hu C.X."/>
            <person name="Zhou Y.K."/>
            <person name="Han B.P."/>
            <person name="Song L.R."/>
            <person name="Shu W.S."/>
        </authorList>
    </citation>
    <scope>NUCLEOTIDE SEQUENCE [LARGE SCALE GENOMIC DNA]</scope>
    <source>
        <strain evidence="1 2">FACHB-1040</strain>
    </source>
</reference>